<dbReference type="HAMAP" id="MF_01471">
    <property type="entry name" value="Cas2"/>
    <property type="match status" value="1"/>
</dbReference>
<evidence type="ECO:0000256" key="5">
    <source>
        <dbReference type="ARBA" id="ARBA00022759"/>
    </source>
</evidence>
<gene>
    <name evidence="9 10" type="primary">cas2</name>
    <name evidence="10" type="ORF">HF964_02500</name>
</gene>
<comment type="similarity">
    <text evidence="2 9">Belongs to the CRISPR-associated endoribonuclease Cas2 protein family.</text>
</comment>
<evidence type="ECO:0000256" key="2">
    <source>
        <dbReference type="ARBA" id="ARBA00009959"/>
    </source>
</evidence>
<dbReference type="GO" id="GO:0004521">
    <property type="term" value="F:RNA endonuclease activity"/>
    <property type="evidence" value="ECO:0007669"/>
    <property type="project" value="InterPro"/>
</dbReference>
<evidence type="ECO:0000313" key="10">
    <source>
        <dbReference type="EMBL" id="NKZ23679.1"/>
    </source>
</evidence>
<dbReference type="Pfam" id="PF09827">
    <property type="entry name" value="CRISPR_Cas2"/>
    <property type="match status" value="1"/>
</dbReference>
<dbReference type="InterPro" id="IPR021127">
    <property type="entry name" value="CRISPR_associated_Cas2"/>
</dbReference>
<comment type="cofactor">
    <cofactor evidence="1 9">
        <name>Mg(2+)</name>
        <dbReference type="ChEBI" id="CHEBI:18420"/>
    </cofactor>
</comment>
<organism evidence="10 11">
    <name type="scientific">Periweissella fabalis</name>
    <dbReference type="NCBI Taxonomy" id="1070421"/>
    <lineage>
        <taxon>Bacteria</taxon>
        <taxon>Bacillati</taxon>
        <taxon>Bacillota</taxon>
        <taxon>Bacilli</taxon>
        <taxon>Lactobacillales</taxon>
        <taxon>Lactobacillaceae</taxon>
        <taxon>Periweissella</taxon>
    </lineage>
</organism>
<evidence type="ECO:0000256" key="6">
    <source>
        <dbReference type="ARBA" id="ARBA00022801"/>
    </source>
</evidence>
<evidence type="ECO:0000256" key="4">
    <source>
        <dbReference type="ARBA" id="ARBA00022723"/>
    </source>
</evidence>
<dbReference type="EC" id="3.1.-.-" evidence="9"/>
<reference evidence="10 11" key="1">
    <citation type="submission" date="2020-04" db="EMBL/GenBank/DDBJ databases">
        <title>MicrobeNet Type strains.</title>
        <authorList>
            <person name="Nicholson A.C."/>
        </authorList>
    </citation>
    <scope>NUCLEOTIDE SEQUENCE [LARGE SCALE GENOMIC DNA]</scope>
    <source>
        <strain evidence="10 11">CCUG 61472</strain>
    </source>
</reference>
<evidence type="ECO:0000256" key="8">
    <source>
        <dbReference type="ARBA" id="ARBA00023118"/>
    </source>
</evidence>
<keyword evidence="3 9" id="KW-0540">Nuclease</keyword>
<feature type="binding site" evidence="9">
    <location>
        <position position="8"/>
    </location>
    <ligand>
        <name>Mg(2+)</name>
        <dbReference type="ChEBI" id="CHEBI:18420"/>
        <note>catalytic</note>
    </ligand>
</feature>
<dbReference type="AlphaFoldDB" id="A0A7X6N1T5"/>
<dbReference type="GO" id="GO:0043571">
    <property type="term" value="P:maintenance of CRISPR repeat elements"/>
    <property type="evidence" value="ECO:0007669"/>
    <property type="project" value="UniProtKB-UniRule"/>
</dbReference>
<accession>A0A7X6N1T5</accession>
<keyword evidence="5 9" id="KW-0255">Endonuclease</keyword>
<keyword evidence="11" id="KW-1185">Reference proteome</keyword>
<keyword evidence="8 9" id="KW-0051">Antiviral defense</keyword>
<dbReference type="SUPFAM" id="SSF143430">
    <property type="entry name" value="TTP0101/SSO1404-like"/>
    <property type="match status" value="1"/>
</dbReference>
<dbReference type="InterPro" id="IPR019199">
    <property type="entry name" value="Virulence_VapD/CRISPR_Cas2"/>
</dbReference>
<evidence type="ECO:0000313" key="11">
    <source>
        <dbReference type="Proteomes" id="UP000549765"/>
    </source>
</evidence>
<dbReference type="EMBL" id="JAAXPN010000001">
    <property type="protein sequence ID" value="NKZ23679.1"/>
    <property type="molecule type" value="Genomic_DNA"/>
</dbReference>
<evidence type="ECO:0000256" key="1">
    <source>
        <dbReference type="ARBA" id="ARBA00001946"/>
    </source>
</evidence>
<keyword evidence="6 9" id="KW-0378">Hydrolase</keyword>
<dbReference type="GO" id="GO:0051607">
    <property type="term" value="P:defense response to virus"/>
    <property type="evidence" value="ECO:0007669"/>
    <property type="project" value="UniProtKB-UniRule"/>
</dbReference>
<dbReference type="GO" id="GO:0046872">
    <property type="term" value="F:metal ion binding"/>
    <property type="evidence" value="ECO:0007669"/>
    <property type="project" value="UniProtKB-UniRule"/>
</dbReference>
<keyword evidence="7 9" id="KW-0460">Magnesium</keyword>
<comment type="subunit">
    <text evidence="9">Homodimer, forms a heterotetramer with a Cas1 homodimer.</text>
</comment>
<dbReference type="GO" id="GO:0016787">
    <property type="term" value="F:hydrolase activity"/>
    <property type="evidence" value="ECO:0007669"/>
    <property type="project" value="UniProtKB-KW"/>
</dbReference>
<keyword evidence="4 9" id="KW-0479">Metal-binding</keyword>
<evidence type="ECO:0000256" key="3">
    <source>
        <dbReference type="ARBA" id="ARBA00022722"/>
    </source>
</evidence>
<dbReference type="Proteomes" id="UP000549765">
    <property type="component" value="Unassembled WGS sequence"/>
</dbReference>
<dbReference type="RefSeq" id="WP_168721464.1">
    <property type="nucleotide sequence ID" value="NZ_JAAXPN010000001.1"/>
</dbReference>
<sequence length="97" mass="11352">MRLIVMFDLPVETAQMRRAYRIFRKALINEGFIMMQESIYTRITVNRKVEERLIKKLPNTGLIQTLVVTEAQFSSMHFLIGAPSEDIRNKPDRVIVI</sequence>
<comment type="function">
    <text evidence="9">CRISPR (clustered regularly interspaced short palindromic repeat), is an adaptive immune system that provides protection against mobile genetic elements (viruses, transposable elements and conjugative plasmids). CRISPR clusters contain sequences complementary to antecedent mobile elements and target invading nucleic acids. CRISPR clusters are transcribed and processed into CRISPR RNA (crRNA). Functions as a ssRNA-specific endoribonuclease. Involved in the integration of spacer DNA into the CRISPR cassette.</text>
</comment>
<evidence type="ECO:0000256" key="9">
    <source>
        <dbReference type="HAMAP-Rule" id="MF_01471"/>
    </source>
</evidence>
<proteinExistence type="inferred from homology"/>
<dbReference type="NCBIfam" id="TIGR01573">
    <property type="entry name" value="cas2"/>
    <property type="match status" value="1"/>
</dbReference>
<name>A0A7X6N1T5_9LACO</name>
<protein>
    <recommendedName>
        <fullName evidence="9">CRISPR-associated endoribonuclease Cas2</fullName>
        <ecNumber evidence="9">3.1.-.-</ecNumber>
    </recommendedName>
</protein>
<comment type="caution">
    <text evidence="10">The sequence shown here is derived from an EMBL/GenBank/DDBJ whole genome shotgun (WGS) entry which is preliminary data.</text>
</comment>
<evidence type="ECO:0000256" key="7">
    <source>
        <dbReference type="ARBA" id="ARBA00022842"/>
    </source>
</evidence>